<dbReference type="Proteomes" id="UP000557193">
    <property type="component" value="Unassembled WGS sequence"/>
</dbReference>
<name>A0A7X0EUT1_9PSED</name>
<evidence type="ECO:0000313" key="2">
    <source>
        <dbReference type="EMBL" id="MBB6342484.1"/>
    </source>
</evidence>
<dbReference type="RefSeq" id="WP_184683998.1">
    <property type="nucleotide sequence ID" value="NZ_JACHLL010000004.1"/>
</dbReference>
<comment type="caution">
    <text evidence="2">The sequence shown here is derived from an EMBL/GenBank/DDBJ whole genome shotgun (WGS) entry which is preliminary data.</text>
</comment>
<organism evidence="2 3">
    <name type="scientific">Pseudomonas fluvialis</name>
    <dbReference type="NCBI Taxonomy" id="1793966"/>
    <lineage>
        <taxon>Bacteria</taxon>
        <taxon>Pseudomonadati</taxon>
        <taxon>Pseudomonadota</taxon>
        <taxon>Gammaproteobacteria</taxon>
        <taxon>Pseudomonadales</taxon>
        <taxon>Pseudomonadaceae</taxon>
        <taxon>Pseudomonas</taxon>
    </lineage>
</organism>
<reference evidence="2 3" key="1">
    <citation type="submission" date="2020-08" db="EMBL/GenBank/DDBJ databases">
        <title>Functional genomics of gut bacteria from endangered species of beetles.</title>
        <authorList>
            <person name="Carlos-Shanley C."/>
        </authorList>
    </citation>
    <scope>NUCLEOTIDE SEQUENCE [LARGE SCALE GENOMIC DNA]</scope>
    <source>
        <strain evidence="2 3">S00202</strain>
    </source>
</reference>
<accession>A0A7X0EUT1</accession>
<sequence>MRTLLIASLLLLAACQGPRLQRDFDPARDFAGYRSWQWQEPAVRFRPDDPRLTSDLNGQRIEQAITEQLEQRGLRPAAQGQAADLRVQAWLIVDDRQQQITTSYGGAWGSGWNGYWGGPVMQETRSLDYQVGTLQIDLYDGRDGKLVWRGSAEQILRHNLDSPEQRSQAIRQTVQAILNQYPPR</sequence>
<evidence type="ECO:0000259" key="1">
    <source>
        <dbReference type="Pfam" id="PF13590"/>
    </source>
</evidence>
<dbReference type="EMBL" id="JACHLL010000004">
    <property type="protein sequence ID" value="MBB6342484.1"/>
    <property type="molecule type" value="Genomic_DNA"/>
</dbReference>
<evidence type="ECO:0000313" key="3">
    <source>
        <dbReference type="Proteomes" id="UP000557193"/>
    </source>
</evidence>
<keyword evidence="3" id="KW-1185">Reference proteome</keyword>
<dbReference type="Pfam" id="PF13590">
    <property type="entry name" value="DUF4136"/>
    <property type="match status" value="1"/>
</dbReference>
<dbReference type="Gene3D" id="3.30.160.670">
    <property type="match status" value="1"/>
</dbReference>
<feature type="domain" description="DUF4136" evidence="1">
    <location>
        <begin position="22"/>
        <end position="183"/>
    </location>
</feature>
<dbReference type="PROSITE" id="PS51257">
    <property type="entry name" value="PROKAR_LIPOPROTEIN"/>
    <property type="match status" value="1"/>
</dbReference>
<dbReference type="InterPro" id="IPR025411">
    <property type="entry name" value="DUF4136"/>
</dbReference>
<proteinExistence type="predicted"/>
<gene>
    <name evidence="2" type="ORF">HNP49_002666</name>
</gene>
<dbReference type="AlphaFoldDB" id="A0A7X0EUT1"/>
<protein>
    <recommendedName>
        <fullName evidence="1">DUF4136 domain-containing protein</fullName>
    </recommendedName>
</protein>